<dbReference type="InterPro" id="IPR002049">
    <property type="entry name" value="LE_dom"/>
</dbReference>
<dbReference type="RefSeq" id="XP_014670487.1">
    <property type="nucleotide sequence ID" value="XM_014815001.1"/>
</dbReference>
<dbReference type="PROSITE" id="PS51115">
    <property type="entry name" value="LAMININ_IVA"/>
    <property type="match status" value="1"/>
</dbReference>
<feature type="disulfide bond" evidence="6">
    <location>
        <begin position="507"/>
        <end position="519"/>
    </location>
</feature>
<evidence type="ECO:0000256" key="4">
    <source>
        <dbReference type="ARBA" id="ARBA00023180"/>
    </source>
</evidence>
<evidence type="ECO:0000256" key="3">
    <source>
        <dbReference type="ARBA" id="ARBA00023157"/>
    </source>
</evidence>
<proteinExistence type="predicted"/>
<dbReference type="PROSITE" id="PS50027">
    <property type="entry name" value="EGF_LAM_2"/>
    <property type="match status" value="5"/>
</dbReference>
<dbReference type="Pfam" id="PF00052">
    <property type="entry name" value="Laminin_B"/>
    <property type="match status" value="1"/>
</dbReference>
<dbReference type="Proteomes" id="UP000695022">
    <property type="component" value="Unplaced"/>
</dbReference>
<dbReference type="SUPFAM" id="SSF57196">
    <property type="entry name" value="EGF/Laminin"/>
    <property type="match status" value="6"/>
</dbReference>
<evidence type="ECO:0000313" key="9">
    <source>
        <dbReference type="Proteomes" id="UP000695022"/>
    </source>
</evidence>
<dbReference type="PANTHER" id="PTHR10574">
    <property type="entry name" value="NETRIN/LAMININ-RELATED"/>
    <property type="match status" value="1"/>
</dbReference>
<keyword evidence="5 6" id="KW-0424">Laminin EGF-like domain</keyword>
<reference evidence="10" key="1">
    <citation type="submission" date="2025-08" db="UniProtKB">
        <authorList>
            <consortium name="RefSeq"/>
        </authorList>
    </citation>
    <scope>IDENTIFICATION</scope>
</reference>
<feature type="disulfide bond" evidence="6">
    <location>
        <begin position="528"/>
        <end position="537"/>
    </location>
</feature>
<keyword evidence="1" id="KW-0732">Signal</keyword>
<comment type="caution">
    <text evidence="6">Lacks conserved residue(s) required for the propagation of feature annotation.</text>
</comment>
<sequence>MAEVCDKQTGECVCRGATAGENCDECLEGYFGLGAWSDAGCIQCTCSGHSDNCSDASGWFVNVTRSDWELMSVGALGEAWTGEDEQGRDVPVHDPIVHHGGKTRFVMRILHTDEQELFFVATSEYLGDRRSAYGQTLYLELSRAEPADDVNLPPPFFSNLNDVAIEGQDGQAISTALPAPPGFHVTNYTLRIAEQEWMTGKNKNSPEATFIDVLSVLVNITAIKVRAKYSSVNNSHTDLYSAALRYAVNARTGLPSVNNVESCICPPEHEGQFCERCASGYTRATPTATTPYTPCVPCLCNNHSIDPCHSETGVCLCSDNTMGDHCALCARGYYGVATDQTQNDCSPCMCPGNFAESALNSFSFSCSLVNGEPVCDACTLGHTGDRCEQCVEGFYGTPEDISNLGGRCVECRCNSRADTCNSTTGDCEDCTNNTAGKECDICAPHYYGNALLLDCKECNCTDIIGSTGECDHVTGHCECLPDVSGLYCDSCNALTWNYTSGVGCAPCNCDPVGSFGRRCDEETGQCTCKRQVAGRECNICEVGYWDLSILGCRLCNCHKNGTLSDPEQLEGIVFGACELHTGQCTCRTRNVIGQNCDHCGITDVDQYEYVDVIYLGTFPMCEPCGECYDNYVATIEELGRNITDQHLIASNLLQYFGRVSSRFTSLVTKAHRVYV</sequence>
<name>A0ABM1EE66_PRICU</name>
<feature type="disulfide bond" evidence="6">
    <location>
        <begin position="479"/>
        <end position="488"/>
    </location>
</feature>
<keyword evidence="4" id="KW-0325">Glycoprotein</keyword>
<evidence type="ECO:0000313" key="10">
    <source>
        <dbReference type="RefSeq" id="XP_014670487.1"/>
    </source>
</evidence>
<accession>A0ABM1EE66</accession>
<feature type="domain" description="Laminin EGF-like" evidence="7">
    <location>
        <begin position="411"/>
        <end position="457"/>
    </location>
</feature>
<dbReference type="CDD" id="cd00055">
    <property type="entry name" value="EGF_Lam"/>
    <property type="match status" value="6"/>
</dbReference>
<feature type="non-terminal residue" evidence="10">
    <location>
        <position position="675"/>
    </location>
</feature>
<keyword evidence="9" id="KW-1185">Reference proteome</keyword>
<feature type="domain" description="Laminin EGF-like" evidence="7">
    <location>
        <begin position="507"/>
        <end position="554"/>
    </location>
</feature>
<feature type="domain" description="Laminin EGF-like" evidence="7">
    <location>
        <begin position="1"/>
        <end position="43"/>
    </location>
</feature>
<feature type="domain" description="Laminin EGF-like" evidence="7">
    <location>
        <begin position="458"/>
        <end position="506"/>
    </location>
</feature>
<dbReference type="GeneID" id="106811413"/>
<feature type="domain" description="Laminin IV type A" evidence="8">
    <location>
        <begin position="75"/>
        <end position="262"/>
    </location>
</feature>
<gene>
    <name evidence="10" type="primary">LOC106811413</name>
</gene>
<evidence type="ECO:0000259" key="7">
    <source>
        <dbReference type="PROSITE" id="PS50027"/>
    </source>
</evidence>
<dbReference type="InterPro" id="IPR056863">
    <property type="entry name" value="LMN_ATRN_NET-like_EGF"/>
</dbReference>
<dbReference type="Gene3D" id="2.10.25.10">
    <property type="entry name" value="Laminin"/>
    <property type="match status" value="7"/>
</dbReference>
<keyword evidence="3 6" id="KW-1015">Disulfide bond</keyword>
<protein>
    <submittedName>
        <fullName evidence="10">Laminin subunit gamma-1-like</fullName>
    </submittedName>
</protein>
<keyword evidence="2" id="KW-0677">Repeat</keyword>
<feature type="disulfide bond" evidence="6">
    <location>
        <begin position="430"/>
        <end position="439"/>
    </location>
</feature>
<feature type="disulfide bond" evidence="6">
    <location>
        <begin position="509"/>
        <end position="526"/>
    </location>
</feature>
<dbReference type="Pfam" id="PF24973">
    <property type="entry name" value="EGF_LMN_ATRN"/>
    <property type="match status" value="2"/>
</dbReference>
<dbReference type="InterPro" id="IPR050440">
    <property type="entry name" value="Laminin/Netrin_ECM"/>
</dbReference>
<dbReference type="PROSITE" id="PS01248">
    <property type="entry name" value="EGF_LAM_1"/>
    <property type="match status" value="3"/>
</dbReference>
<dbReference type="InterPro" id="IPR000034">
    <property type="entry name" value="Laminin_IV"/>
</dbReference>
<evidence type="ECO:0000256" key="5">
    <source>
        <dbReference type="ARBA" id="ARBA00023292"/>
    </source>
</evidence>
<dbReference type="PANTHER" id="PTHR10574:SF436">
    <property type="entry name" value="LAMININ SUBUNIT ALPHA-2"/>
    <property type="match status" value="1"/>
</dbReference>
<feature type="disulfide bond" evidence="6">
    <location>
        <begin position="458"/>
        <end position="470"/>
    </location>
</feature>
<feature type="domain" description="Laminin EGF-like" evidence="7">
    <location>
        <begin position="298"/>
        <end position="347"/>
    </location>
</feature>
<evidence type="ECO:0000256" key="2">
    <source>
        <dbReference type="ARBA" id="ARBA00022737"/>
    </source>
</evidence>
<dbReference type="SMART" id="SM00281">
    <property type="entry name" value="LamB"/>
    <property type="match status" value="1"/>
</dbReference>
<dbReference type="SMART" id="SM00180">
    <property type="entry name" value="EGF_Lam"/>
    <property type="match status" value="7"/>
</dbReference>
<evidence type="ECO:0000256" key="1">
    <source>
        <dbReference type="ARBA" id="ARBA00022729"/>
    </source>
</evidence>
<feature type="disulfide bond" evidence="6">
    <location>
        <begin position="14"/>
        <end position="23"/>
    </location>
</feature>
<dbReference type="PRINTS" id="PR00011">
    <property type="entry name" value="EGFLAMININ"/>
</dbReference>
<feature type="disulfide bond" evidence="6">
    <location>
        <begin position="460"/>
        <end position="477"/>
    </location>
</feature>
<organism evidence="9 10">
    <name type="scientific">Priapulus caudatus</name>
    <name type="common">Priapulid worm</name>
    <dbReference type="NCBI Taxonomy" id="37621"/>
    <lineage>
        <taxon>Eukaryota</taxon>
        <taxon>Metazoa</taxon>
        <taxon>Ecdysozoa</taxon>
        <taxon>Scalidophora</taxon>
        <taxon>Priapulida</taxon>
        <taxon>Priapulimorpha</taxon>
        <taxon>Priapulimorphida</taxon>
        <taxon>Priapulidae</taxon>
        <taxon>Priapulus</taxon>
    </lineage>
</organism>
<dbReference type="Pfam" id="PF00053">
    <property type="entry name" value="EGF_laminin"/>
    <property type="match status" value="6"/>
</dbReference>
<evidence type="ECO:0000259" key="8">
    <source>
        <dbReference type="PROSITE" id="PS51115"/>
    </source>
</evidence>
<evidence type="ECO:0000256" key="6">
    <source>
        <dbReference type="PROSITE-ProRule" id="PRU00460"/>
    </source>
</evidence>
<feature type="disulfide bond" evidence="6">
    <location>
        <begin position="317"/>
        <end position="326"/>
    </location>
</feature>